<evidence type="ECO:0000313" key="11">
    <source>
        <dbReference type="Proteomes" id="UP000317638"/>
    </source>
</evidence>
<dbReference type="GO" id="GO:0003735">
    <property type="term" value="F:structural constituent of ribosome"/>
    <property type="evidence" value="ECO:0007669"/>
    <property type="project" value="InterPro"/>
</dbReference>
<evidence type="ECO:0000256" key="3">
    <source>
        <dbReference type="ARBA" id="ARBA00023274"/>
    </source>
</evidence>
<dbReference type="EMBL" id="VKKG01000001">
    <property type="protein sequence ID" value="TRY19905.1"/>
    <property type="molecule type" value="Genomic_DNA"/>
</dbReference>
<feature type="domain" description="Large ribosomal subunit protein uL5 N-terminal" evidence="8">
    <location>
        <begin position="40"/>
        <end position="96"/>
    </location>
</feature>
<evidence type="ECO:0000256" key="2">
    <source>
        <dbReference type="ARBA" id="ARBA00022980"/>
    </source>
</evidence>
<accession>A0A553K5B9</accession>
<comment type="caution">
    <text evidence="10">The sequence shown here is derived from an EMBL/GenBank/DDBJ whole genome shotgun (WGS) entry which is preliminary data.</text>
</comment>
<dbReference type="InterPro" id="IPR031309">
    <property type="entry name" value="Ribosomal_uL5_C"/>
</dbReference>
<dbReference type="GO" id="GO:0019843">
    <property type="term" value="F:rRNA binding"/>
    <property type="evidence" value="ECO:0007669"/>
    <property type="project" value="UniProtKB-UniRule"/>
</dbReference>
<comment type="function">
    <text evidence="5">This is one of the proteins that bind and probably mediate the attachment of the 5S RNA into the large ribosomal subunit, where it forms part of the central protuberance. In the 70S ribosome it contacts protein S13 of the 30S subunit (bridge B1b), connecting the 2 subunits; this bridge is implicated in subunit movement. Contacts the P site tRNA; the 5S rRNA and some of its associated proteins might help stabilize positioning of ribosome-bound tRNAs.</text>
</comment>
<protein>
    <recommendedName>
        <fullName evidence="4 6">Large ribosomal subunit protein uL5</fullName>
    </recommendedName>
</protein>
<dbReference type="PROSITE" id="PS00358">
    <property type="entry name" value="RIBOSOMAL_L5"/>
    <property type="match status" value="1"/>
</dbReference>
<dbReference type="GO" id="GO:0005840">
    <property type="term" value="C:ribosome"/>
    <property type="evidence" value="ECO:0007669"/>
    <property type="project" value="UniProtKB-KW"/>
</dbReference>
<keyword evidence="6" id="KW-0820">tRNA-binding</keyword>
<proteinExistence type="inferred from homology"/>
<dbReference type="PANTHER" id="PTHR11994">
    <property type="entry name" value="60S RIBOSOMAL PROTEIN L11-RELATED"/>
    <property type="match status" value="1"/>
</dbReference>
<evidence type="ECO:0000313" key="10">
    <source>
        <dbReference type="EMBL" id="TRY19905.1"/>
    </source>
</evidence>
<comment type="similarity">
    <text evidence="1 6 7">Belongs to the universal ribosomal protein uL5 family.</text>
</comment>
<comment type="function">
    <text evidence="6">This is 1 of the proteins that bind and probably mediate the attachment of the 5S RNA into the large ribosomal subunit, where it forms part of the central protuberance. In the 70S ribosome it contacts protein S13 of the 30S subunit (bridge B1b), connecting the 2 subunits; this bridge is implicated in subunit movement. Contacts the P site tRNA; the 5S rRNA and some of its associated proteins might help stabilize positioning of ribosome-bound tRNAs.</text>
</comment>
<evidence type="ECO:0000259" key="9">
    <source>
        <dbReference type="Pfam" id="PF00673"/>
    </source>
</evidence>
<dbReference type="InterPro" id="IPR002132">
    <property type="entry name" value="Ribosomal_uL5"/>
</dbReference>
<dbReference type="Pfam" id="PF00673">
    <property type="entry name" value="Ribosomal_L5_C"/>
    <property type="match status" value="1"/>
</dbReference>
<evidence type="ECO:0000256" key="6">
    <source>
        <dbReference type="HAMAP-Rule" id="MF_01333"/>
    </source>
</evidence>
<keyword evidence="2 6" id="KW-0689">Ribosomal protein</keyword>
<dbReference type="InterPro" id="IPR020929">
    <property type="entry name" value="Ribosomal_uL5_CS"/>
</dbReference>
<dbReference type="InterPro" id="IPR022803">
    <property type="entry name" value="Ribosomal_uL5_dom_sf"/>
</dbReference>
<dbReference type="Pfam" id="PF00281">
    <property type="entry name" value="Ribosomal_L5"/>
    <property type="match status" value="1"/>
</dbReference>
<dbReference type="RefSeq" id="WP_143936990.1">
    <property type="nucleotide sequence ID" value="NZ_VKKG01000001.1"/>
</dbReference>
<dbReference type="InterPro" id="IPR031310">
    <property type="entry name" value="Ribosomal_uL5_N"/>
</dbReference>
<keyword evidence="6" id="KW-0694">RNA-binding</keyword>
<name>A0A553K5B9_9ACTN</name>
<dbReference type="AlphaFoldDB" id="A0A553K5B9"/>
<dbReference type="GO" id="GO:1990904">
    <property type="term" value="C:ribonucleoprotein complex"/>
    <property type="evidence" value="ECO:0007669"/>
    <property type="project" value="UniProtKB-KW"/>
</dbReference>
<dbReference type="InterPro" id="IPR020930">
    <property type="entry name" value="Ribosomal_uL5_bac-type"/>
</dbReference>
<feature type="domain" description="Large ribosomal subunit protein uL5 C-terminal" evidence="9">
    <location>
        <begin position="100"/>
        <end position="193"/>
    </location>
</feature>
<comment type="subunit">
    <text evidence="6">Part of the 50S ribosomal subunit; part of the 5S rRNA/L5/L18/L25 subcomplex. Contacts the 5S rRNA and the P site tRNA. Forms a bridge to the 30S subunit in the 70S ribosome.</text>
</comment>
<dbReference type="GO" id="GO:0006412">
    <property type="term" value="P:translation"/>
    <property type="evidence" value="ECO:0007669"/>
    <property type="project" value="UniProtKB-UniRule"/>
</dbReference>
<organism evidence="10 11">
    <name type="scientific">Tessaracoccus rhinocerotis</name>
    <dbReference type="NCBI Taxonomy" id="1689449"/>
    <lineage>
        <taxon>Bacteria</taxon>
        <taxon>Bacillati</taxon>
        <taxon>Actinomycetota</taxon>
        <taxon>Actinomycetes</taxon>
        <taxon>Propionibacteriales</taxon>
        <taxon>Propionibacteriaceae</taxon>
        <taxon>Tessaracoccus</taxon>
    </lineage>
</organism>
<sequence>MSTDTIEATQTPKSTEIPRLKKKYREEIAKALNEEFGYANTMQIPGLVKIVVNMGVGDAARDSKIIDGAIRDLTAITGQKPAVTKARKSIAQFKLREGQPIGCHVTLRGDRMWEFADRLLTLALPRIRDFRGLNGRQFDGNGNYTFGLSEQVMFLEIDQDKIDRVRGMDITFVTTATNDEEGRALLKHLGFPFKAVDDPKKARAKRGPAYYAKKKK</sequence>
<dbReference type="HAMAP" id="MF_01333_B">
    <property type="entry name" value="Ribosomal_uL5_B"/>
    <property type="match status" value="1"/>
</dbReference>
<dbReference type="Gene3D" id="3.30.1440.10">
    <property type="match status" value="1"/>
</dbReference>
<evidence type="ECO:0000256" key="7">
    <source>
        <dbReference type="RuleBase" id="RU003930"/>
    </source>
</evidence>
<keyword evidence="3 6" id="KW-0687">Ribonucleoprotein</keyword>
<dbReference type="Proteomes" id="UP000317638">
    <property type="component" value="Unassembled WGS sequence"/>
</dbReference>
<keyword evidence="6" id="KW-0699">rRNA-binding</keyword>
<dbReference type="NCBIfam" id="NF000585">
    <property type="entry name" value="PRK00010.1"/>
    <property type="match status" value="1"/>
</dbReference>
<gene>
    <name evidence="6 10" type="primary">rplE</name>
    <name evidence="10" type="ORF">FOJ82_03225</name>
</gene>
<reference evidence="10 11" key="1">
    <citation type="submission" date="2019-07" db="EMBL/GenBank/DDBJ databases">
        <authorList>
            <person name="Zhou L.-Y."/>
        </authorList>
    </citation>
    <scope>NUCLEOTIDE SEQUENCE [LARGE SCALE GENOMIC DNA]</scope>
    <source>
        <strain evidence="10 11">YIM 101269</strain>
    </source>
</reference>
<evidence type="ECO:0000256" key="1">
    <source>
        <dbReference type="ARBA" id="ARBA00008553"/>
    </source>
</evidence>
<evidence type="ECO:0000256" key="4">
    <source>
        <dbReference type="ARBA" id="ARBA00035245"/>
    </source>
</evidence>
<dbReference type="OrthoDB" id="9806626at2"/>
<dbReference type="GO" id="GO:0000049">
    <property type="term" value="F:tRNA binding"/>
    <property type="evidence" value="ECO:0007669"/>
    <property type="project" value="UniProtKB-UniRule"/>
</dbReference>
<evidence type="ECO:0000256" key="5">
    <source>
        <dbReference type="ARBA" id="ARBA00058604"/>
    </source>
</evidence>
<keyword evidence="11" id="KW-1185">Reference proteome</keyword>
<dbReference type="SUPFAM" id="SSF55282">
    <property type="entry name" value="RL5-like"/>
    <property type="match status" value="1"/>
</dbReference>
<dbReference type="FunFam" id="3.30.1440.10:FF:000001">
    <property type="entry name" value="50S ribosomal protein L5"/>
    <property type="match status" value="1"/>
</dbReference>
<dbReference type="PIRSF" id="PIRSF002161">
    <property type="entry name" value="Ribosomal_L5"/>
    <property type="match status" value="1"/>
</dbReference>
<evidence type="ECO:0000259" key="8">
    <source>
        <dbReference type="Pfam" id="PF00281"/>
    </source>
</evidence>